<dbReference type="AlphaFoldDB" id="A0AAE1M2Q6"/>
<dbReference type="EMBL" id="JAWRVG010000003">
    <property type="protein sequence ID" value="KAK4083724.1"/>
    <property type="molecule type" value="Genomic_DNA"/>
</dbReference>
<feature type="compositionally biased region" description="Polar residues" evidence="1">
    <location>
        <begin position="111"/>
        <end position="125"/>
    </location>
</feature>
<feature type="compositionally biased region" description="Low complexity" evidence="1">
    <location>
        <begin position="138"/>
        <end position="174"/>
    </location>
</feature>
<organism evidence="2 3">
    <name type="scientific">Trichoderma aggressivum f. europaeum</name>
    <dbReference type="NCBI Taxonomy" id="173218"/>
    <lineage>
        <taxon>Eukaryota</taxon>
        <taxon>Fungi</taxon>
        <taxon>Dikarya</taxon>
        <taxon>Ascomycota</taxon>
        <taxon>Pezizomycotina</taxon>
        <taxon>Sordariomycetes</taxon>
        <taxon>Hypocreomycetidae</taxon>
        <taxon>Hypocreales</taxon>
        <taxon>Hypocreaceae</taxon>
        <taxon>Trichoderma</taxon>
    </lineage>
</organism>
<feature type="compositionally biased region" description="Acidic residues" evidence="1">
    <location>
        <begin position="188"/>
        <end position="198"/>
    </location>
</feature>
<keyword evidence="3" id="KW-1185">Reference proteome</keyword>
<accession>A0AAE1M2Q6</accession>
<name>A0AAE1M2Q6_9HYPO</name>
<evidence type="ECO:0000313" key="2">
    <source>
        <dbReference type="EMBL" id="KAK4083724.1"/>
    </source>
</evidence>
<dbReference type="GeneID" id="87915355"/>
<feature type="compositionally biased region" description="Low complexity" evidence="1">
    <location>
        <begin position="199"/>
        <end position="212"/>
    </location>
</feature>
<proteinExistence type="predicted"/>
<evidence type="ECO:0000256" key="1">
    <source>
        <dbReference type="SAM" id="MobiDB-lite"/>
    </source>
</evidence>
<sequence length="321" mass="35084">MANRSSRRHGTGRYSEECLALDQACKAGMDDPSKGPTAAQLIAAAMTVDGYQEFELPRSWLRFAGEHPDVAGRLRVQSDYFFAEGIDDPAAIPEILACFEMFDRPADWPSDANQPAGSPENNQDTPGDDVNMTDYTDSSESSASSDDENGSGASETETGGAASGTSTDGESDTTLVDSGYGNSSYVEESGDGDGEATSESEAGSSNSEPGPSDSDEHHIAGFANQILDIVASEHDLDHAPTMSMDEYISQFGYGKLEDWEPGSWESFWVRAEVSLIRMPYIYRRHFENFEEETIDLMARKLELEWIMNAYAYGEESRQQAE</sequence>
<gene>
    <name evidence="2" type="ORF">Triagg1_1386</name>
</gene>
<protein>
    <submittedName>
        <fullName evidence="2">Uncharacterized protein</fullName>
    </submittedName>
</protein>
<dbReference type="RefSeq" id="XP_062759725.1">
    <property type="nucleotide sequence ID" value="XM_062895450.1"/>
</dbReference>
<feature type="region of interest" description="Disordered" evidence="1">
    <location>
        <begin position="106"/>
        <end position="217"/>
    </location>
</feature>
<dbReference type="Proteomes" id="UP001273209">
    <property type="component" value="Unassembled WGS sequence"/>
</dbReference>
<evidence type="ECO:0000313" key="3">
    <source>
        <dbReference type="Proteomes" id="UP001273209"/>
    </source>
</evidence>
<reference evidence="2" key="1">
    <citation type="submission" date="2023-11" db="EMBL/GenBank/DDBJ databases">
        <title>The genome sequences of three competitors of mushroom-forming fungi.</title>
        <authorList>
            <person name="Beijen E."/>
            <person name="Ohm R.A."/>
        </authorList>
    </citation>
    <scope>NUCLEOTIDE SEQUENCE</scope>
    <source>
        <strain evidence="2">CBS 100526</strain>
    </source>
</reference>
<comment type="caution">
    <text evidence="2">The sequence shown here is derived from an EMBL/GenBank/DDBJ whole genome shotgun (WGS) entry which is preliminary data.</text>
</comment>